<reference evidence="2 3" key="1">
    <citation type="submission" date="2016-10" db="EMBL/GenBank/DDBJ databases">
        <authorList>
            <person name="de Groot N.N."/>
        </authorList>
    </citation>
    <scope>NUCLEOTIDE SEQUENCE [LARGE SCALE GENOMIC DNA]</scope>
    <source>
        <strain evidence="2 3">DSM 15345</strain>
    </source>
</reference>
<evidence type="ECO:0000259" key="1">
    <source>
        <dbReference type="Pfam" id="PF04230"/>
    </source>
</evidence>
<dbReference type="InterPro" id="IPR007345">
    <property type="entry name" value="Polysacch_pyruvyl_Trfase"/>
</dbReference>
<dbReference type="RefSeq" id="WP_175478912.1">
    <property type="nucleotide sequence ID" value="NZ_FNQM01000008.1"/>
</dbReference>
<keyword evidence="3" id="KW-1185">Reference proteome</keyword>
<organism evidence="2 3">
    <name type="scientific">Rubrimonas cliftonensis</name>
    <dbReference type="NCBI Taxonomy" id="89524"/>
    <lineage>
        <taxon>Bacteria</taxon>
        <taxon>Pseudomonadati</taxon>
        <taxon>Pseudomonadota</taxon>
        <taxon>Alphaproteobacteria</taxon>
        <taxon>Rhodobacterales</taxon>
        <taxon>Paracoccaceae</taxon>
        <taxon>Rubrimonas</taxon>
    </lineage>
</organism>
<dbReference type="EMBL" id="FNQM01000008">
    <property type="protein sequence ID" value="SEA65362.1"/>
    <property type="molecule type" value="Genomic_DNA"/>
</dbReference>
<protein>
    <recommendedName>
        <fullName evidence="1">Polysaccharide pyruvyl transferase domain-containing protein</fullName>
    </recommendedName>
</protein>
<feature type="domain" description="Polysaccharide pyruvyl transferase" evidence="1">
    <location>
        <begin position="483"/>
        <end position="621"/>
    </location>
</feature>
<accession>A0A1H4CZ89</accession>
<dbReference type="AlphaFoldDB" id="A0A1H4CZ89"/>
<name>A0A1H4CZ89_9RHOB</name>
<evidence type="ECO:0000313" key="3">
    <source>
        <dbReference type="Proteomes" id="UP000198703"/>
    </source>
</evidence>
<dbReference type="Proteomes" id="UP000198703">
    <property type="component" value="Unassembled WGS sequence"/>
</dbReference>
<sequence length="743" mass="78851">MSGELARIVRGEGVAPLAWAGGTTAQDYLNLGDALSAVMTALLSGRPVRRVPFRSGNPRLVAVGTVGQNIAGGEAWFWGTGCSPRSGLADKAARQSPDPGLRAHVCATRGPLSGALIAGGRVAAPVFGDPVWLLPRFYRPEVEKRWELGVILHLSELADRATECHPRAGLRRAEIPAEFAGSVRLINTVTDISTGAMRARLDEILSCRRILSTSLHGLVWAESYGIPCLPFPARGPAGPAETALTEDCGLDPRAVDLYMGAGRDRLPYYAQPHGEPTDWAAAIDAVDRRWTQAAIDEDALFESFPIDLNPIVPEPGATIWEHPTLNAFPYSHDVAALRASDVAAGRAAAAAETARVAALEKRLAGWRLPAVARPPAPPPPLTLARGEDGGAAIALSWARTEADAGYVNLGDALSPVMVAAMTGLPVRHAAFDSAAERLVAVGTIAHGQQGGVAHLWGPGLDAGVNPADRGKPWRLPPDTALHVHATRGPMTAAALRREGVPAPEIFGDPVYLLDRVFPLGEVEKRWDLGVIVHLSELDPWGAPEAGRAEDAPSAPVRAALARYHVPKAFRDRVRIIDTRVAPTVAAFEARLREIASCRAILSTSLHGLVIADVYGAPNAWFGFREGGLRAVEPMNPRDPLDHRVRDLYAGQGLGRVQVMLTRREAASDWDRLIGLTGEIAPRRPDARALFDAFPASRAARWEDAAWPLPEGLVPGLAGALGPVAAPAASADAAAPADAGRPRR</sequence>
<evidence type="ECO:0000313" key="2">
    <source>
        <dbReference type="EMBL" id="SEA65362.1"/>
    </source>
</evidence>
<dbReference type="STRING" id="89524.SAMN05444370_108109"/>
<proteinExistence type="predicted"/>
<dbReference type="Pfam" id="PF04230">
    <property type="entry name" value="PS_pyruv_trans"/>
    <property type="match status" value="1"/>
</dbReference>
<gene>
    <name evidence="2" type="ORF">SAMN05444370_108109</name>
</gene>